<feature type="transmembrane region" description="Helical" evidence="5">
    <location>
        <begin position="270"/>
        <end position="294"/>
    </location>
</feature>
<feature type="transmembrane region" description="Helical" evidence="5">
    <location>
        <begin position="79"/>
        <end position="98"/>
    </location>
</feature>
<dbReference type="CDD" id="cd17323">
    <property type="entry name" value="MFS_Tpo1_MDR_like"/>
    <property type="match status" value="1"/>
</dbReference>
<feature type="domain" description="Major facilitator superfamily (MFS) profile" evidence="6">
    <location>
        <begin position="45"/>
        <end position="472"/>
    </location>
</feature>
<dbReference type="Pfam" id="PF07690">
    <property type="entry name" value="MFS_1"/>
    <property type="match status" value="1"/>
</dbReference>
<feature type="transmembrane region" description="Helical" evidence="5">
    <location>
        <begin position="385"/>
        <end position="411"/>
    </location>
</feature>
<dbReference type="InterPro" id="IPR036259">
    <property type="entry name" value="MFS_trans_sf"/>
</dbReference>
<protein>
    <recommendedName>
        <fullName evidence="6">Major facilitator superfamily (MFS) profile domain-containing protein</fullName>
    </recommendedName>
</protein>
<dbReference type="PANTHER" id="PTHR23502">
    <property type="entry name" value="MAJOR FACILITATOR SUPERFAMILY"/>
    <property type="match status" value="1"/>
</dbReference>
<comment type="subcellular location">
    <subcellularLocation>
        <location evidence="1">Membrane</location>
        <topology evidence="1">Multi-pass membrane protein</topology>
    </subcellularLocation>
</comment>
<feature type="transmembrane region" description="Helical" evidence="5">
    <location>
        <begin position="418"/>
        <end position="435"/>
    </location>
</feature>
<dbReference type="PROSITE" id="PS50850">
    <property type="entry name" value="MFS"/>
    <property type="match status" value="1"/>
</dbReference>
<dbReference type="InterPro" id="IPR011701">
    <property type="entry name" value="MFS"/>
</dbReference>
<evidence type="ECO:0000259" key="6">
    <source>
        <dbReference type="PROSITE" id="PS50850"/>
    </source>
</evidence>
<dbReference type="PANTHER" id="PTHR23502:SF47">
    <property type="entry name" value="MAJOR FACILITATOR SUPERFAMILY (MFS) PROFILE DOMAIN-CONTAINING PROTEIN-RELATED"/>
    <property type="match status" value="1"/>
</dbReference>
<dbReference type="Proteomes" id="UP001305779">
    <property type="component" value="Unassembled WGS sequence"/>
</dbReference>
<feature type="transmembrane region" description="Helical" evidence="5">
    <location>
        <begin position="110"/>
        <end position="128"/>
    </location>
</feature>
<evidence type="ECO:0000256" key="3">
    <source>
        <dbReference type="ARBA" id="ARBA00022989"/>
    </source>
</evidence>
<keyword evidence="4 5" id="KW-0472">Membrane</keyword>
<feature type="transmembrane region" description="Helical" evidence="5">
    <location>
        <begin position="168"/>
        <end position="187"/>
    </location>
</feature>
<sequence>MMADTAKHSEFIESSTSIASTIVDWDDDNDPARPMNWSTARRWAIVVTTTLITFVVSFSSSVFSATLSDVADEFDVSKNIAVLGITLFVLGFAFGPLLWGPASELYGRTLPLWLGYSAFLIFQLPLAISSEIRVILIFRFLAGLFGSAPLAIVAGMYVDFLNPMERGIATSVFSVGVFCGPVMAPVLGNIITEHLGWRWTGWITLFVGLFLGIICVVCTPETADSILLQRKAQALRLETGNWALHAKSAEEPAYLRTFVEKYLTKPAKMLVLEPILLIFTVYMSLVYGILYLTLTMYPYSFHTVRKMTAIEASLPFLFLLTGIVLACLFLGLYSFYYVGRRLSAGKTLKPEDRLPPVILGSVLLPAGLFWFAWTSQTHMPWVLQAASGIFTGCGIILVFMSSISFLIEVYLYHANSALAINTFVRSIIAASFPVFSQKMMSNLGIEWTGTLLACICVILAPFPVVMLLYGSRVRGWSKFAR</sequence>
<organism evidence="7 8">
    <name type="scientific">Zasmidium cellare</name>
    <name type="common">Wine cellar mold</name>
    <name type="synonym">Racodium cellare</name>
    <dbReference type="NCBI Taxonomy" id="395010"/>
    <lineage>
        <taxon>Eukaryota</taxon>
        <taxon>Fungi</taxon>
        <taxon>Dikarya</taxon>
        <taxon>Ascomycota</taxon>
        <taxon>Pezizomycotina</taxon>
        <taxon>Dothideomycetes</taxon>
        <taxon>Dothideomycetidae</taxon>
        <taxon>Mycosphaerellales</taxon>
        <taxon>Mycosphaerellaceae</taxon>
        <taxon>Zasmidium</taxon>
    </lineage>
</organism>
<keyword evidence="2 5" id="KW-0812">Transmembrane</keyword>
<evidence type="ECO:0000256" key="5">
    <source>
        <dbReference type="SAM" id="Phobius"/>
    </source>
</evidence>
<dbReference type="SUPFAM" id="SSF103473">
    <property type="entry name" value="MFS general substrate transporter"/>
    <property type="match status" value="1"/>
</dbReference>
<evidence type="ECO:0000256" key="1">
    <source>
        <dbReference type="ARBA" id="ARBA00004141"/>
    </source>
</evidence>
<proteinExistence type="predicted"/>
<evidence type="ECO:0000256" key="2">
    <source>
        <dbReference type="ARBA" id="ARBA00022692"/>
    </source>
</evidence>
<dbReference type="Gene3D" id="1.20.1250.20">
    <property type="entry name" value="MFS general substrate transporter like domains"/>
    <property type="match status" value="1"/>
</dbReference>
<evidence type="ECO:0000313" key="7">
    <source>
        <dbReference type="EMBL" id="KAK4503180.1"/>
    </source>
</evidence>
<reference evidence="7 8" key="1">
    <citation type="journal article" date="2023" name="G3 (Bethesda)">
        <title>A chromosome-level genome assembly of Zasmidium syzygii isolated from banana leaves.</title>
        <authorList>
            <person name="van Westerhoven A.C."/>
            <person name="Mehrabi R."/>
            <person name="Talebi R."/>
            <person name="Steentjes M.B.F."/>
            <person name="Corcolon B."/>
            <person name="Chong P.A."/>
            <person name="Kema G.H.J."/>
            <person name="Seidl M.F."/>
        </authorList>
    </citation>
    <scope>NUCLEOTIDE SEQUENCE [LARGE SCALE GENOMIC DNA]</scope>
    <source>
        <strain evidence="7 8">P124</strain>
    </source>
</reference>
<name>A0ABR0ENW6_ZASCE</name>
<keyword evidence="3 5" id="KW-1133">Transmembrane helix</keyword>
<evidence type="ECO:0000256" key="4">
    <source>
        <dbReference type="ARBA" id="ARBA00023136"/>
    </source>
</evidence>
<accession>A0ABR0ENW6</accession>
<feature type="transmembrane region" description="Helical" evidence="5">
    <location>
        <begin position="357"/>
        <end position="373"/>
    </location>
</feature>
<feature type="transmembrane region" description="Helical" evidence="5">
    <location>
        <begin position="199"/>
        <end position="220"/>
    </location>
</feature>
<feature type="transmembrane region" description="Helical" evidence="5">
    <location>
        <begin position="134"/>
        <end position="156"/>
    </location>
</feature>
<evidence type="ECO:0000313" key="8">
    <source>
        <dbReference type="Proteomes" id="UP001305779"/>
    </source>
</evidence>
<feature type="transmembrane region" description="Helical" evidence="5">
    <location>
        <begin position="43"/>
        <end position="67"/>
    </location>
</feature>
<feature type="transmembrane region" description="Helical" evidence="5">
    <location>
        <begin position="314"/>
        <end position="336"/>
    </location>
</feature>
<dbReference type="InterPro" id="IPR020846">
    <property type="entry name" value="MFS_dom"/>
</dbReference>
<keyword evidence="8" id="KW-1185">Reference proteome</keyword>
<gene>
    <name evidence="7" type="ORF">PRZ48_006608</name>
</gene>
<feature type="transmembrane region" description="Helical" evidence="5">
    <location>
        <begin position="447"/>
        <end position="469"/>
    </location>
</feature>
<comment type="caution">
    <text evidence="7">The sequence shown here is derived from an EMBL/GenBank/DDBJ whole genome shotgun (WGS) entry which is preliminary data.</text>
</comment>
<dbReference type="EMBL" id="JAXOVC010000004">
    <property type="protein sequence ID" value="KAK4503180.1"/>
    <property type="molecule type" value="Genomic_DNA"/>
</dbReference>